<evidence type="ECO:0000313" key="7">
    <source>
        <dbReference type="EMBL" id="RLJ63718.1"/>
    </source>
</evidence>
<dbReference type="GO" id="GO:0009977">
    <property type="term" value="F:proton motive force dependent protein transmembrane transporter activity"/>
    <property type="evidence" value="ECO:0007669"/>
    <property type="project" value="TreeGrafter"/>
</dbReference>
<dbReference type="EMBL" id="RCCI01000006">
    <property type="protein sequence ID" value="RLJ63718.1"/>
    <property type="molecule type" value="Genomic_DNA"/>
</dbReference>
<feature type="transmembrane region" description="Helical" evidence="5">
    <location>
        <begin position="105"/>
        <end position="132"/>
    </location>
</feature>
<dbReference type="HAMAP" id="MF_00902">
    <property type="entry name" value="TatC"/>
    <property type="match status" value="1"/>
</dbReference>
<evidence type="ECO:0000256" key="4">
    <source>
        <dbReference type="ARBA" id="ARBA00023136"/>
    </source>
</evidence>
<dbReference type="AlphaFoldDB" id="A0A497XB98"/>
<dbReference type="Proteomes" id="UP000268908">
    <property type="component" value="Unassembled WGS sequence"/>
</dbReference>
<proteinExistence type="inferred from homology"/>
<gene>
    <name evidence="5" type="primary">tatC</name>
    <name evidence="7" type="ORF">DFR35_2350</name>
</gene>
<comment type="similarity">
    <text evidence="5">Belongs to the TatC family.</text>
</comment>
<name>A0A497XB98_9PROT</name>
<dbReference type="PANTHER" id="PTHR30371">
    <property type="entry name" value="SEC-INDEPENDENT PROTEIN TRANSLOCASE PROTEIN TATC"/>
    <property type="match status" value="1"/>
</dbReference>
<keyword evidence="5" id="KW-0813">Transport</keyword>
<organism evidence="7 8">
    <name type="scientific">Sulfurisoma sediminicola</name>
    <dbReference type="NCBI Taxonomy" id="1381557"/>
    <lineage>
        <taxon>Bacteria</taxon>
        <taxon>Pseudomonadati</taxon>
        <taxon>Pseudomonadota</taxon>
        <taxon>Betaproteobacteria</taxon>
        <taxon>Nitrosomonadales</taxon>
        <taxon>Sterolibacteriaceae</taxon>
        <taxon>Sulfurisoma</taxon>
    </lineage>
</organism>
<keyword evidence="8" id="KW-1185">Reference proteome</keyword>
<feature type="transmembrane region" description="Helical" evidence="5">
    <location>
        <begin position="190"/>
        <end position="208"/>
    </location>
</feature>
<keyword evidence="5" id="KW-0653">Protein transport</keyword>
<dbReference type="Pfam" id="PF00902">
    <property type="entry name" value="TatC"/>
    <property type="match status" value="1"/>
</dbReference>
<dbReference type="GO" id="GO:0043953">
    <property type="term" value="P:protein transport by the Tat complex"/>
    <property type="evidence" value="ECO:0007669"/>
    <property type="project" value="UniProtKB-UniRule"/>
</dbReference>
<feature type="transmembrane region" description="Helical" evidence="5">
    <location>
        <begin position="18"/>
        <end position="37"/>
    </location>
</feature>
<keyword evidence="2 5" id="KW-0812">Transmembrane</keyword>
<evidence type="ECO:0000313" key="8">
    <source>
        <dbReference type="Proteomes" id="UP000268908"/>
    </source>
</evidence>
<keyword evidence="3 5" id="KW-1133">Transmembrane helix</keyword>
<comment type="subcellular location">
    <subcellularLocation>
        <location evidence="5">Cell membrane</location>
        <topology evidence="5">Multi-pass membrane protein</topology>
    </subcellularLocation>
    <subcellularLocation>
        <location evidence="1">Membrane</location>
        <topology evidence="1">Multi-pass membrane protein</topology>
    </subcellularLocation>
</comment>
<feature type="compositionally biased region" description="Basic and acidic residues" evidence="6">
    <location>
        <begin position="251"/>
        <end position="274"/>
    </location>
</feature>
<sequence>MDAQETFISHLIELRDRLLKSLAAILVVFLCLMPWAGKVYDLLALPMIATLPPGTKMIATGVITPFMVPIKVTLLAAFIIALPVVLYQLWCFVAPGLYAHEKKFALPLVIGTTFLFISGIAFAYFFVFNTVFRFIAEFAPASITPAPDIEQYLSFVMTMFLAFGITFEVPVIVILLVKFGAVTVEKLKEARPYVIVGAFVVAAVVTPPDVVSQFMLAMPMWLLFELGLLLSRFVAKPTAAGVPEPANDYRPPSDGEMERELDRAVEDSERNRSA</sequence>
<dbReference type="NCBIfam" id="TIGR00945">
    <property type="entry name" value="tatC"/>
    <property type="match status" value="1"/>
</dbReference>
<keyword evidence="5" id="KW-0811">Translocation</keyword>
<evidence type="ECO:0000256" key="1">
    <source>
        <dbReference type="ARBA" id="ARBA00004141"/>
    </source>
</evidence>
<dbReference type="GO" id="GO:0033281">
    <property type="term" value="C:TAT protein transport complex"/>
    <property type="evidence" value="ECO:0007669"/>
    <property type="project" value="UniProtKB-UniRule"/>
</dbReference>
<evidence type="ECO:0000256" key="5">
    <source>
        <dbReference type="HAMAP-Rule" id="MF_00902"/>
    </source>
</evidence>
<keyword evidence="5" id="KW-1003">Cell membrane</keyword>
<dbReference type="PRINTS" id="PR01840">
    <property type="entry name" value="TATCFAMILY"/>
</dbReference>
<evidence type="ECO:0000256" key="3">
    <source>
        <dbReference type="ARBA" id="ARBA00022989"/>
    </source>
</evidence>
<comment type="caution">
    <text evidence="5">Lacks conserved residue(s) required for the propagation of feature annotation.</text>
</comment>
<feature type="transmembrane region" description="Helical" evidence="5">
    <location>
        <begin position="72"/>
        <end position="93"/>
    </location>
</feature>
<comment type="function">
    <text evidence="5">Part of the twin-arginine translocation (Tat) system that transports large folded proteins containing a characteristic twin-arginine motif in their signal peptide across membranes. Together with TatB, TatC is part of a receptor directly interacting with Tat signal peptides.</text>
</comment>
<dbReference type="GO" id="GO:0065002">
    <property type="term" value="P:intracellular protein transmembrane transport"/>
    <property type="evidence" value="ECO:0007669"/>
    <property type="project" value="TreeGrafter"/>
</dbReference>
<keyword evidence="4 5" id="KW-0472">Membrane</keyword>
<dbReference type="RefSeq" id="WP_370685657.1">
    <property type="nucleotide sequence ID" value="NZ_BHVV01000003.1"/>
</dbReference>
<dbReference type="InterPro" id="IPR002033">
    <property type="entry name" value="TatC"/>
</dbReference>
<evidence type="ECO:0000256" key="6">
    <source>
        <dbReference type="SAM" id="MobiDB-lite"/>
    </source>
</evidence>
<protein>
    <recommendedName>
        <fullName evidence="5">Sec-independent protein translocase protein TatC</fullName>
    </recommendedName>
</protein>
<feature type="region of interest" description="Disordered" evidence="6">
    <location>
        <begin position="240"/>
        <end position="274"/>
    </location>
</feature>
<comment type="caution">
    <text evidence="7">The sequence shown here is derived from an EMBL/GenBank/DDBJ whole genome shotgun (WGS) entry which is preliminary data.</text>
</comment>
<comment type="subunit">
    <text evidence="5">The Tat system comprises two distinct complexes: a TatABC complex, containing multiple copies of TatA, TatB and TatC subunits, and a separate TatA complex, containing only TatA subunits. Substrates initially bind to the TatABC complex, which probably triggers association of the separate TatA complex to form the active translocon.</text>
</comment>
<dbReference type="PANTHER" id="PTHR30371:SF0">
    <property type="entry name" value="SEC-INDEPENDENT PROTEIN TRANSLOCASE PROTEIN TATC, CHLOROPLASTIC-RELATED"/>
    <property type="match status" value="1"/>
</dbReference>
<reference evidence="7 8" key="1">
    <citation type="submission" date="2018-10" db="EMBL/GenBank/DDBJ databases">
        <title>Genomic Encyclopedia of Type Strains, Phase IV (KMG-IV): sequencing the most valuable type-strain genomes for metagenomic binning, comparative biology and taxonomic classification.</title>
        <authorList>
            <person name="Goeker M."/>
        </authorList>
    </citation>
    <scope>NUCLEOTIDE SEQUENCE [LARGE SCALE GENOMIC DNA]</scope>
    <source>
        <strain evidence="7 8">DSM 26916</strain>
    </source>
</reference>
<accession>A0A497XB98</accession>
<evidence type="ECO:0000256" key="2">
    <source>
        <dbReference type="ARBA" id="ARBA00022692"/>
    </source>
</evidence>
<feature type="transmembrane region" description="Helical" evidence="5">
    <location>
        <begin position="152"/>
        <end position="178"/>
    </location>
</feature>